<dbReference type="Proteomes" id="UP000757890">
    <property type="component" value="Unassembled WGS sequence"/>
</dbReference>
<name>A0A930FP44_9FIRM</name>
<dbReference type="Gene3D" id="2.40.170.20">
    <property type="entry name" value="TonB-dependent receptor, beta-barrel domain"/>
    <property type="match status" value="1"/>
</dbReference>
<proteinExistence type="predicted"/>
<gene>
    <name evidence="9" type="ORF">HXL70_04780</name>
</gene>
<evidence type="ECO:0000256" key="3">
    <source>
        <dbReference type="ARBA" id="ARBA00022452"/>
    </source>
</evidence>
<keyword evidence="2" id="KW-0813">Transport</keyword>
<comment type="subcellular location">
    <subcellularLocation>
        <location evidence="1">Cell outer membrane</location>
        <topology evidence="1">Multi-pass membrane protein</topology>
    </subcellularLocation>
</comment>
<keyword evidence="5" id="KW-0798">TonB box</keyword>
<evidence type="ECO:0000256" key="1">
    <source>
        <dbReference type="ARBA" id="ARBA00004571"/>
    </source>
</evidence>
<keyword evidence="9" id="KW-0675">Receptor</keyword>
<keyword evidence="6" id="KW-0472">Membrane</keyword>
<accession>A0A930FP44</accession>
<reference evidence="9" key="1">
    <citation type="submission" date="2020-04" db="EMBL/GenBank/DDBJ databases">
        <title>Deep metagenomics examines the oral microbiome during advanced dental caries in children, revealing novel taxa and co-occurrences with host molecules.</title>
        <authorList>
            <person name="Baker J.L."/>
            <person name="Morton J.T."/>
            <person name="Dinis M."/>
            <person name="Alvarez R."/>
            <person name="Tran N.C."/>
            <person name="Knight R."/>
            <person name="Edlund A."/>
        </authorList>
    </citation>
    <scope>NUCLEOTIDE SEQUENCE</scope>
    <source>
        <strain evidence="9">JCVI_32_bin.14</strain>
    </source>
</reference>
<evidence type="ECO:0000256" key="7">
    <source>
        <dbReference type="ARBA" id="ARBA00023237"/>
    </source>
</evidence>
<evidence type="ECO:0000259" key="8">
    <source>
        <dbReference type="Pfam" id="PF00593"/>
    </source>
</evidence>
<dbReference type="PANTHER" id="PTHR32552:SF82">
    <property type="entry name" value="FCUA PROTEIN"/>
    <property type="match status" value="1"/>
</dbReference>
<organism evidence="9 10">
    <name type="scientific">Dialister invisus</name>
    <dbReference type="NCBI Taxonomy" id="218538"/>
    <lineage>
        <taxon>Bacteria</taxon>
        <taxon>Bacillati</taxon>
        <taxon>Bacillota</taxon>
        <taxon>Negativicutes</taxon>
        <taxon>Veillonellales</taxon>
        <taxon>Veillonellaceae</taxon>
        <taxon>Dialister</taxon>
    </lineage>
</organism>
<dbReference type="GO" id="GO:0009279">
    <property type="term" value="C:cell outer membrane"/>
    <property type="evidence" value="ECO:0007669"/>
    <property type="project" value="UniProtKB-SubCell"/>
</dbReference>
<sequence length="353" mass="40211">SYIEQVPIRLYRKSFITGIKGDFMTGKVKHNLSLSFEKQWYSGWWGDWAAGYDYLYHGNIYDNSIEKFKKPIVDRIDWGKYKRQTSSGVSFIDTIEAGKLVAMLGIRHQHDKTEKSYDGSANSPSIGLTYKVTPEFSVYGNWMESVIPGVTVGAKYANKGEVLDPSKTKQSEFGVKWDRKNIGGTISYFNIHEQLPMVDPKTNIYGYNGQQKSKGIEFTLFGEPVKGLHVLGGISNMLVKNIGGTYDGKRYHGAPRWMGALALQYDMTSRFSLISRITYNSYAWADDNNKKKIKPWTRLDLGAKYSWNDRRYPVTLSCNVINVLNHRYWYGAGNNSVYLGTPRTFVVSLGMDF</sequence>
<dbReference type="Pfam" id="PF00593">
    <property type="entry name" value="TonB_dep_Rec_b-barrel"/>
    <property type="match status" value="1"/>
</dbReference>
<dbReference type="InterPro" id="IPR000531">
    <property type="entry name" value="Beta-barrel_TonB"/>
</dbReference>
<feature type="domain" description="TonB-dependent receptor-like beta-barrel" evidence="8">
    <location>
        <begin position="30"/>
        <end position="323"/>
    </location>
</feature>
<dbReference type="InterPro" id="IPR036942">
    <property type="entry name" value="Beta-barrel_TonB_sf"/>
</dbReference>
<keyword evidence="4" id="KW-0812">Transmembrane</keyword>
<evidence type="ECO:0000256" key="2">
    <source>
        <dbReference type="ARBA" id="ARBA00022448"/>
    </source>
</evidence>
<keyword evidence="7" id="KW-0998">Cell outer membrane</keyword>
<dbReference type="SUPFAM" id="SSF56935">
    <property type="entry name" value="Porins"/>
    <property type="match status" value="1"/>
</dbReference>
<dbReference type="InterPro" id="IPR010917">
    <property type="entry name" value="TonB_rcpt_CS"/>
</dbReference>
<dbReference type="PROSITE" id="PS01156">
    <property type="entry name" value="TONB_DEPENDENT_REC_2"/>
    <property type="match status" value="1"/>
</dbReference>
<dbReference type="InterPro" id="IPR039426">
    <property type="entry name" value="TonB-dep_rcpt-like"/>
</dbReference>
<evidence type="ECO:0000256" key="4">
    <source>
        <dbReference type="ARBA" id="ARBA00022692"/>
    </source>
</evidence>
<keyword evidence="3" id="KW-1134">Transmembrane beta strand</keyword>
<evidence type="ECO:0000256" key="6">
    <source>
        <dbReference type="ARBA" id="ARBA00023136"/>
    </source>
</evidence>
<evidence type="ECO:0000313" key="10">
    <source>
        <dbReference type="Proteomes" id="UP000757890"/>
    </source>
</evidence>
<evidence type="ECO:0000313" key="9">
    <source>
        <dbReference type="EMBL" id="MBF1129344.1"/>
    </source>
</evidence>
<dbReference type="EMBL" id="JABZMK010000020">
    <property type="protein sequence ID" value="MBF1129344.1"/>
    <property type="molecule type" value="Genomic_DNA"/>
</dbReference>
<protein>
    <submittedName>
        <fullName evidence="9">TonB-dependent receptor</fullName>
    </submittedName>
</protein>
<comment type="caution">
    <text evidence="9">The sequence shown here is derived from an EMBL/GenBank/DDBJ whole genome shotgun (WGS) entry which is preliminary data.</text>
</comment>
<feature type="non-terminal residue" evidence="9">
    <location>
        <position position="1"/>
    </location>
</feature>
<evidence type="ECO:0000256" key="5">
    <source>
        <dbReference type="ARBA" id="ARBA00023077"/>
    </source>
</evidence>
<dbReference type="GO" id="GO:0015344">
    <property type="term" value="F:siderophore uptake transmembrane transporter activity"/>
    <property type="evidence" value="ECO:0007669"/>
    <property type="project" value="TreeGrafter"/>
</dbReference>
<dbReference type="PANTHER" id="PTHR32552">
    <property type="entry name" value="FERRICHROME IRON RECEPTOR-RELATED"/>
    <property type="match status" value="1"/>
</dbReference>
<dbReference type="AlphaFoldDB" id="A0A930FP44"/>